<dbReference type="Gene3D" id="2.60.40.760">
    <property type="entry name" value="Expansin, cellulose-binding-like domain"/>
    <property type="match status" value="1"/>
</dbReference>
<dbReference type="CDD" id="cd00111">
    <property type="entry name" value="Trefoil"/>
    <property type="match status" value="1"/>
</dbReference>
<sequence>MMFCVLLLVASLGLICEVTGDAWNTLLNLYSTPREGALTYYWDLTDADRGQCRIHPDPPTGTNGIWRTIALPPDVFADGRGCGMCFEVLHTNIGMSDKSTPGSGQESDIPPQNQKFKVFANNQCPISGKFQATWVAVDCDSGGQPVQFAFDPGTSTGNNGYNAHFLSIQVRNMPIPPRKVEVYHKGSDRWWTMDQWAAGVFVFKTEVTGLKGGQRRIEPPYSVRITSLKGQVLNTTIPRIHTAWQPINSDPPIFFEGISPGGTPRGLCSAVEEADRQPCGGSNVDENGCSLLNCCWKEDEEAGPQCFRRSGDDRQDTQDQYDSGTGGKGIGLALIVGCLMVAAWVVVAI</sequence>
<dbReference type="PANTHER" id="PTHR31836:SF28">
    <property type="entry name" value="SRCR DOMAIN-CONTAINING PROTEIN-RELATED"/>
    <property type="match status" value="1"/>
</dbReference>
<evidence type="ECO:0000313" key="8">
    <source>
        <dbReference type="Proteomes" id="UP000041254"/>
    </source>
</evidence>
<dbReference type="Gene3D" id="2.40.40.10">
    <property type="entry name" value="RlpA-like domain"/>
    <property type="match status" value="1"/>
</dbReference>
<dbReference type="AlphaFoldDB" id="A0A0G4GCK8"/>
<dbReference type="InterPro" id="IPR044913">
    <property type="entry name" value="P_trefoil_dom_sf"/>
</dbReference>
<feature type="signal peptide" evidence="5">
    <location>
        <begin position="1"/>
        <end position="20"/>
    </location>
</feature>
<evidence type="ECO:0000256" key="3">
    <source>
        <dbReference type="PROSITE-ProRule" id="PRU00779"/>
    </source>
</evidence>
<dbReference type="PhylomeDB" id="A0A0G4GCK8"/>
<keyword evidence="4" id="KW-0472">Membrane</keyword>
<evidence type="ECO:0000256" key="5">
    <source>
        <dbReference type="SAM" id="SignalP"/>
    </source>
</evidence>
<protein>
    <recommendedName>
        <fullName evidence="6">P-type domain-containing protein</fullName>
    </recommendedName>
</protein>
<dbReference type="EMBL" id="CDMY01000625">
    <property type="protein sequence ID" value="CEM27049.1"/>
    <property type="molecule type" value="Genomic_DNA"/>
</dbReference>
<feature type="disulfide bond" evidence="3">
    <location>
        <begin position="289"/>
        <end position="306"/>
    </location>
</feature>
<name>A0A0G4GCK8_VITBC</name>
<dbReference type="Pfam" id="PF00088">
    <property type="entry name" value="Trefoil"/>
    <property type="match status" value="1"/>
</dbReference>
<reference evidence="7 8" key="1">
    <citation type="submission" date="2014-11" db="EMBL/GenBank/DDBJ databases">
        <authorList>
            <person name="Zhu J."/>
            <person name="Qi W."/>
            <person name="Song R."/>
        </authorList>
    </citation>
    <scope>NUCLEOTIDE SEQUENCE [LARGE SCALE GENOMIC DNA]</scope>
</reference>
<feature type="domain" description="P-type" evidence="6">
    <location>
        <begin position="266"/>
        <end position="310"/>
    </location>
</feature>
<dbReference type="PROSITE" id="PS51448">
    <property type="entry name" value="P_TREFOIL_2"/>
    <property type="match status" value="1"/>
</dbReference>
<keyword evidence="4" id="KW-1133">Transmembrane helix</keyword>
<evidence type="ECO:0000313" key="7">
    <source>
        <dbReference type="EMBL" id="CEM27049.1"/>
    </source>
</evidence>
<feature type="transmembrane region" description="Helical" evidence="4">
    <location>
        <begin position="329"/>
        <end position="347"/>
    </location>
</feature>
<feature type="disulfide bond" evidence="3">
    <location>
        <begin position="279"/>
        <end position="294"/>
    </location>
</feature>
<comment type="caution">
    <text evidence="3">Lacks conserved residue(s) required for the propagation of feature annotation.</text>
</comment>
<dbReference type="VEuPathDB" id="CryptoDB:Vbra_17420"/>
<dbReference type="InterPro" id="IPR000519">
    <property type="entry name" value="P_trefoil_dom"/>
</dbReference>
<evidence type="ECO:0000259" key="6">
    <source>
        <dbReference type="PROSITE" id="PS51448"/>
    </source>
</evidence>
<dbReference type="InterPro" id="IPR036908">
    <property type="entry name" value="RlpA-like_sf"/>
</dbReference>
<organism evidence="7 8">
    <name type="scientific">Vitrella brassicaformis (strain CCMP3155)</name>
    <dbReference type="NCBI Taxonomy" id="1169540"/>
    <lineage>
        <taxon>Eukaryota</taxon>
        <taxon>Sar</taxon>
        <taxon>Alveolata</taxon>
        <taxon>Colpodellida</taxon>
        <taxon>Vitrellaceae</taxon>
        <taxon>Vitrella</taxon>
    </lineage>
</organism>
<feature type="chain" id="PRO_5005189995" description="P-type domain-containing protein" evidence="5">
    <location>
        <begin position="21"/>
        <end position="349"/>
    </location>
</feature>
<evidence type="ECO:0000256" key="2">
    <source>
        <dbReference type="ARBA" id="ARBA00023157"/>
    </source>
</evidence>
<evidence type="ECO:0000256" key="4">
    <source>
        <dbReference type="SAM" id="Phobius"/>
    </source>
</evidence>
<dbReference type="InParanoid" id="A0A0G4GCK8"/>
<keyword evidence="1 5" id="KW-0732">Signal</keyword>
<keyword evidence="8" id="KW-1185">Reference proteome</keyword>
<evidence type="ECO:0000256" key="1">
    <source>
        <dbReference type="ARBA" id="ARBA00022729"/>
    </source>
</evidence>
<gene>
    <name evidence="7" type="ORF">Vbra_17420</name>
</gene>
<accession>A0A0G4GCK8</accession>
<dbReference type="PANTHER" id="PTHR31836">
    <property type="match status" value="1"/>
</dbReference>
<dbReference type="Proteomes" id="UP000041254">
    <property type="component" value="Unassembled WGS sequence"/>
</dbReference>
<dbReference type="OrthoDB" id="406505at2759"/>
<dbReference type="InterPro" id="IPR036749">
    <property type="entry name" value="Expansin_CBD_sf"/>
</dbReference>
<dbReference type="Gene3D" id="4.10.110.10">
    <property type="entry name" value="Spasmolytic Protein, domain 1"/>
    <property type="match status" value="1"/>
</dbReference>
<proteinExistence type="predicted"/>
<dbReference type="SUPFAM" id="SSF50685">
    <property type="entry name" value="Barwin-like endoglucanases"/>
    <property type="match status" value="1"/>
</dbReference>
<dbReference type="SUPFAM" id="SSF57492">
    <property type="entry name" value="Trefoil"/>
    <property type="match status" value="1"/>
</dbReference>
<keyword evidence="2 3" id="KW-1015">Disulfide bond</keyword>
<dbReference type="InterPro" id="IPR051477">
    <property type="entry name" value="Expansin_CellWall"/>
</dbReference>
<dbReference type="STRING" id="1169540.A0A0G4GCK8"/>
<keyword evidence="4" id="KW-0812">Transmembrane</keyword>